<dbReference type="AlphaFoldDB" id="A0A8S1FFX1"/>
<evidence type="ECO:0000256" key="1">
    <source>
        <dbReference type="ARBA" id="ARBA00010954"/>
    </source>
</evidence>
<reference evidence="3 4" key="1">
    <citation type="submission" date="2020-04" db="EMBL/GenBank/DDBJ databases">
        <authorList>
            <person name="Laetsch R D."/>
            <person name="Stevens L."/>
            <person name="Kumar S."/>
            <person name="Blaxter L. M."/>
        </authorList>
    </citation>
    <scope>NUCLEOTIDE SEQUENCE [LARGE SCALE GENOMIC DNA]</scope>
</reference>
<evidence type="ECO:0000313" key="4">
    <source>
        <dbReference type="Proteomes" id="UP000494206"/>
    </source>
</evidence>
<accession>A0A8S1FFX1</accession>
<evidence type="ECO:0000256" key="2">
    <source>
        <dbReference type="SAM" id="MobiDB-lite"/>
    </source>
</evidence>
<dbReference type="OrthoDB" id="276323at2759"/>
<keyword evidence="4" id="KW-1185">Reference proteome</keyword>
<dbReference type="PANTHER" id="PTHR12832">
    <property type="entry name" value="TESTIS-SPECIFIC PROTEIN PBS13 T-COMPLEX 11"/>
    <property type="match status" value="1"/>
</dbReference>
<comment type="similarity">
    <text evidence="1">Belongs to the TCP11 family.</text>
</comment>
<evidence type="ECO:0000313" key="3">
    <source>
        <dbReference type="EMBL" id="CAB3410922.1"/>
    </source>
</evidence>
<proteinExistence type="inferred from homology"/>
<dbReference type="Pfam" id="PF05794">
    <property type="entry name" value="Tcp11"/>
    <property type="match status" value="1"/>
</dbReference>
<feature type="region of interest" description="Disordered" evidence="2">
    <location>
        <begin position="1"/>
        <end position="41"/>
    </location>
</feature>
<dbReference type="GO" id="GO:0007165">
    <property type="term" value="P:signal transduction"/>
    <property type="evidence" value="ECO:0007669"/>
    <property type="project" value="TreeGrafter"/>
</dbReference>
<dbReference type="InterPro" id="IPR008862">
    <property type="entry name" value="Tcp11"/>
</dbReference>
<sequence length="520" mass="59167">MSDGKKTPEEKPSRKRQGSQPIGIPGASDDGAGGGASSSNMPLWVAGGSPAKFVSHEEILKMSTDMENLELIHEIAIDPNFKIPDKPANPIQMCVKENMHKAYYNSLRKDLAKNPPEYEFCFNFLMELKNMILEDILTQQHVRLRAEINANLDEATLRDKLDQDALDIHGIMKYIIDLLSRLCAPERDDLIVQLRQKTDVIDKFQGTMDLLELMKNDLANYEISKNRAAIEEFSEKREYEMFQKFLADNPNGCDETRKWLTNAYDELAAAKAEEPTTSAKREKKNEIEETDEILIDTTSRAYVKLVQSENPEPFPETMKLDKNRMQAFAEKYLQMAIVAASVMVTCNLAGKEVSQEADFKKTLKEHLIAITNRIDQESLNEDLEKIGEQCVKEASETAKKLNVAWSDENASILRKQIMNLANPEFEVRKLVEKRVAMFVEAMLNSVERSHRLQPGLSVIQHELFAFTAKFIRICIHNRKTFHDLYHSIIMETRVDRGETATDRSMCREASPSEPGPSTSN</sequence>
<feature type="compositionally biased region" description="Basic and acidic residues" evidence="2">
    <location>
        <begin position="1"/>
        <end position="12"/>
    </location>
</feature>
<dbReference type="PANTHER" id="PTHR12832:SF11">
    <property type="entry name" value="LD23868P"/>
    <property type="match status" value="1"/>
</dbReference>
<gene>
    <name evidence="3" type="ORF">CBOVIS_LOCUS12371</name>
</gene>
<organism evidence="3 4">
    <name type="scientific">Caenorhabditis bovis</name>
    <dbReference type="NCBI Taxonomy" id="2654633"/>
    <lineage>
        <taxon>Eukaryota</taxon>
        <taxon>Metazoa</taxon>
        <taxon>Ecdysozoa</taxon>
        <taxon>Nematoda</taxon>
        <taxon>Chromadorea</taxon>
        <taxon>Rhabditida</taxon>
        <taxon>Rhabditina</taxon>
        <taxon>Rhabditomorpha</taxon>
        <taxon>Rhabditoidea</taxon>
        <taxon>Rhabditidae</taxon>
        <taxon>Peloderinae</taxon>
        <taxon>Caenorhabditis</taxon>
    </lineage>
</organism>
<dbReference type="EMBL" id="CADEPM010000012">
    <property type="protein sequence ID" value="CAB3410922.1"/>
    <property type="molecule type" value="Genomic_DNA"/>
</dbReference>
<dbReference type="Proteomes" id="UP000494206">
    <property type="component" value="Unassembled WGS sequence"/>
</dbReference>
<name>A0A8S1FFX1_9PELO</name>
<comment type="caution">
    <text evidence="3">The sequence shown here is derived from an EMBL/GenBank/DDBJ whole genome shotgun (WGS) entry which is preliminary data.</text>
</comment>
<protein>
    <submittedName>
        <fullName evidence="3">Uncharacterized protein</fullName>
    </submittedName>
</protein>
<feature type="region of interest" description="Disordered" evidence="2">
    <location>
        <begin position="499"/>
        <end position="520"/>
    </location>
</feature>